<keyword evidence="3" id="KW-1185">Reference proteome</keyword>
<feature type="transmembrane region" description="Helical" evidence="1">
    <location>
        <begin position="63"/>
        <end position="82"/>
    </location>
</feature>
<gene>
    <name evidence="2" type="ORF">C8A05DRAFT_38054</name>
</gene>
<dbReference type="AlphaFoldDB" id="A0AAN6MEA0"/>
<organism evidence="2 3">
    <name type="scientific">Staphylotrichum tortipilum</name>
    <dbReference type="NCBI Taxonomy" id="2831512"/>
    <lineage>
        <taxon>Eukaryota</taxon>
        <taxon>Fungi</taxon>
        <taxon>Dikarya</taxon>
        <taxon>Ascomycota</taxon>
        <taxon>Pezizomycotina</taxon>
        <taxon>Sordariomycetes</taxon>
        <taxon>Sordariomycetidae</taxon>
        <taxon>Sordariales</taxon>
        <taxon>Chaetomiaceae</taxon>
        <taxon>Staphylotrichum</taxon>
    </lineage>
</organism>
<evidence type="ECO:0000313" key="2">
    <source>
        <dbReference type="EMBL" id="KAK3898358.1"/>
    </source>
</evidence>
<evidence type="ECO:0000256" key="1">
    <source>
        <dbReference type="SAM" id="Phobius"/>
    </source>
</evidence>
<accession>A0AAN6MEA0</accession>
<name>A0AAN6MEA0_9PEZI</name>
<dbReference type="EMBL" id="MU855950">
    <property type="protein sequence ID" value="KAK3898358.1"/>
    <property type="molecule type" value="Genomic_DNA"/>
</dbReference>
<keyword evidence="1" id="KW-1133">Transmembrane helix</keyword>
<comment type="caution">
    <text evidence="2">The sequence shown here is derived from an EMBL/GenBank/DDBJ whole genome shotgun (WGS) entry which is preliminary data.</text>
</comment>
<proteinExistence type="predicted"/>
<keyword evidence="1" id="KW-0472">Membrane</keyword>
<keyword evidence="1" id="KW-0812">Transmembrane</keyword>
<dbReference type="Proteomes" id="UP001303889">
    <property type="component" value="Unassembled WGS sequence"/>
</dbReference>
<reference evidence="2" key="2">
    <citation type="submission" date="2023-05" db="EMBL/GenBank/DDBJ databases">
        <authorList>
            <consortium name="Lawrence Berkeley National Laboratory"/>
            <person name="Steindorff A."/>
            <person name="Hensen N."/>
            <person name="Bonometti L."/>
            <person name="Westerberg I."/>
            <person name="Brannstrom I.O."/>
            <person name="Guillou S."/>
            <person name="Cros-Aarteil S."/>
            <person name="Calhoun S."/>
            <person name="Haridas S."/>
            <person name="Kuo A."/>
            <person name="Mondo S."/>
            <person name="Pangilinan J."/>
            <person name="Riley R."/>
            <person name="Labutti K."/>
            <person name="Andreopoulos B."/>
            <person name="Lipzen A."/>
            <person name="Chen C."/>
            <person name="Yanf M."/>
            <person name="Daum C."/>
            <person name="Ng V."/>
            <person name="Clum A."/>
            <person name="Ohm R."/>
            <person name="Martin F."/>
            <person name="Silar P."/>
            <person name="Natvig D."/>
            <person name="Lalanne C."/>
            <person name="Gautier V."/>
            <person name="Ament-Velasquez S.L."/>
            <person name="Kruys A."/>
            <person name="Hutchinson M.I."/>
            <person name="Powell A.J."/>
            <person name="Barry K."/>
            <person name="Miller A.N."/>
            <person name="Grigoriev I.V."/>
            <person name="Debuchy R."/>
            <person name="Gladieux P."/>
            <person name="Thoren M.H."/>
            <person name="Johannesson H."/>
        </authorList>
    </citation>
    <scope>NUCLEOTIDE SEQUENCE</scope>
    <source>
        <strain evidence="2">CBS 103.79</strain>
    </source>
</reference>
<sequence>MNPRHIIDISASSPIQWRAKSKQEKEELEEEYEDEGVEMLLPGPAATGMEKRRTRGKRWCRRLWKCFVVVLWVVVGLVAVAYNKMSGDLYLAKRGLLEDRTEEVHHPDLKRHADHCFRYLR</sequence>
<protein>
    <submittedName>
        <fullName evidence="2">Uncharacterized protein</fullName>
    </submittedName>
</protein>
<evidence type="ECO:0000313" key="3">
    <source>
        <dbReference type="Proteomes" id="UP001303889"/>
    </source>
</evidence>
<reference evidence="2" key="1">
    <citation type="journal article" date="2023" name="Mol. Phylogenet. Evol.">
        <title>Genome-scale phylogeny and comparative genomics of the fungal order Sordariales.</title>
        <authorList>
            <person name="Hensen N."/>
            <person name="Bonometti L."/>
            <person name="Westerberg I."/>
            <person name="Brannstrom I.O."/>
            <person name="Guillou S."/>
            <person name="Cros-Aarteil S."/>
            <person name="Calhoun S."/>
            <person name="Haridas S."/>
            <person name="Kuo A."/>
            <person name="Mondo S."/>
            <person name="Pangilinan J."/>
            <person name="Riley R."/>
            <person name="LaButti K."/>
            <person name="Andreopoulos B."/>
            <person name="Lipzen A."/>
            <person name="Chen C."/>
            <person name="Yan M."/>
            <person name="Daum C."/>
            <person name="Ng V."/>
            <person name="Clum A."/>
            <person name="Steindorff A."/>
            <person name="Ohm R.A."/>
            <person name="Martin F."/>
            <person name="Silar P."/>
            <person name="Natvig D.O."/>
            <person name="Lalanne C."/>
            <person name="Gautier V."/>
            <person name="Ament-Velasquez S.L."/>
            <person name="Kruys A."/>
            <person name="Hutchinson M.I."/>
            <person name="Powell A.J."/>
            <person name="Barry K."/>
            <person name="Miller A.N."/>
            <person name="Grigoriev I.V."/>
            <person name="Debuchy R."/>
            <person name="Gladieux P."/>
            <person name="Hiltunen Thoren M."/>
            <person name="Johannesson H."/>
        </authorList>
    </citation>
    <scope>NUCLEOTIDE SEQUENCE</scope>
    <source>
        <strain evidence="2">CBS 103.79</strain>
    </source>
</reference>